<dbReference type="InterPro" id="IPR003406">
    <property type="entry name" value="Glyco_trans_14"/>
</dbReference>
<keyword evidence="3" id="KW-0808">Transferase</keyword>
<dbReference type="Proteomes" id="UP000887561">
    <property type="component" value="Unplaced"/>
</dbReference>
<keyword evidence="2" id="KW-0328">Glycosyltransferase</keyword>
<accession>A0A915LPB7</accession>
<keyword evidence="4" id="KW-0472">Membrane</keyword>
<protein>
    <submittedName>
        <fullName evidence="7">DNA-directed DNA polymerase</fullName>
    </submittedName>
</protein>
<comment type="subcellular location">
    <subcellularLocation>
        <location evidence="1">Membrane</location>
        <topology evidence="1">Single-pass type II membrane protein</topology>
    </subcellularLocation>
</comment>
<evidence type="ECO:0000256" key="4">
    <source>
        <dbReference type="ARBA" id="ARBA00023136"/>
    </source>
</evidence>
<dbReference type="PANTHER" id="PTHR46671:SF7">
    <property type="entry name" value="CORE-2_I-BRANCHING ENZYME"/>
    <property type="match status" value="1"/>
</dbReference>
<dbReference type="GO" id="GO:0016020">
    <property type="term" value="C:membrane"/>
    <property type="evidence" value="ECO:0007669"/>
    <property type="project" value="UniProtKB-SubCell"/>
</dbReference>
<organism evidence="6 7">
    <name type="scientific">Meloidogyne javanica</name>
    <name type="common">Root-knot nematode worm</name>
    <dbReference type="NCBI Taxonomy" id="6303"/>
    <lineage>
        <taxon>Eukaryota</taxon>
        <taxon>Metazoa</taxon>
        <taxon>Ecdysozoa</taxon>
        <taxon>Nematoda</taxon>
        <taxon>Chromadorea</taxon>
        <taxon>Rhabditida</taxon>
        <taxon>Tylenchina</taxon>
        <taxon>Tylenchomorpha</taxon>
        <taxon>Tylenchoidea</taxon>
        <taxon>Meloidogynidae</taxon>
        <taxon>Meloidogyninae</taxon>
        <taxon>Meloidogyne</taxon>
        <taxon>Meloidogyne incognita group</taxon>
    </lineage>
</organism>
<keyword evidence="6" id="KW-1185">Reference proteome</keyword>
<dbReference type="Pfam" id="PF02485">
    <property type="entry name" value="Branch"/>
    <property type="match status" value="1"/>
</dbReference>
<name>A0A915LPB7_MELJA</name>
<keyword evidence="5" id="KW-0325">Glycoprotein</keyword>
<dbReference type="AlphaFoldDB" id="A0A915LPB7"/>
<proteinExistence type="predicted"/>
<dbReference type="GO" id="GO:0016757">
    <property type="term" value="F:glycosyltransferase activity"/>
    <property type="evidence" value="ECO:0007669"/>
    <property type="project" value="UniProtKB-KW"/>
</dbReference>
<reference evidence="7" key="1">
    <citation type="submission" date="2022-11" db="UniProtKB">
        <authorList>
            <consortium name="WormBaseParasite"/>
        </authorList>
    </citation>
    <scope>IDENTIFICATION</scope>
</reference>
<evidence type="ECO:0000313" key="6">
    <source>
        <dbReference type="Proteomes" id="UP000887561"/>
    </source>
</evidence>
<sequence>YSIQFISNELLSHVQEKEEEELIVEWSSDWESKWKDLDCERIFGGDFVYAAMNKIKIGDPLEEENLPMDCSSIQNRNGMDKYWNKKTTKEEKNFPLAFTRVVYKDYLLLEIELALHYTPENWYCYVVDSKSSTLFYSRLQRLAKCFSNIIVAEKRFNISRAGHNTNNAMIECANILAKPERRKGYSAASLSRAFVDFITNELNLEKLLEQLNKAEFGVDEHLWQSLSISDNLNAPGGFTEQCYVFGYTTPFITR</sequence>
<evidence type="ECO:0000256" key="2">
    <source>
        <dbReference type="ARBA" id="ARBA00022676"/>
    </source>
</evidence>
<evidence type="ECO:0000313" key="7">
    <source>
        <dbReference type="WBParaSite" id="scaffold13780_cov204.g17075"/>
    </source>
</evidence>
<evidence type="ECO:0000256" key="5">
    <source>
        <dbReference type="ARBA" id="ARBA00023180"/>
    </source>
</evidence>
<dbReference type="WBParaSite" id="scaffold13780_cov204.g17075">
    <property type="protein sequence ID" value="scaffold13780_cov204.g17075"/>
    <property type="gene ID" value="scaffold13780_cov204.g17075"/>
</dbReference>
<evidence type="ECO:0000256" key="3">
    <source>
        <dbReference type="ARBA" id="ARBA00022679"/>
    </source>
</evidence>
<evidence type="ECO:0000256" key="1">
    <source>
        <dbReference type="ARBA" id="ARBA00004606"/>
    </source>
</evidence>
<dbReference type="PANTHER" id="PTHR46671">
    <property type="entry name" value="PROTEIN CBG11221"/>
    <property type="match status" value="1"/>
</dbReference>